<evidence type="ECO:0000313" key="5">
    <source>
        <dbReference type="EMBL" id="MFC4872673.1"/>
    </source>
</evidence>
<dbReference type="SUPFAM" id="SSF48452">
    <property type="entry name" value="TPR-like"/>
    <property type="match status" value="1"/>
</dbReference>
<feature type="repeat" description="TPR" evidence="3">
    <location>
        <begin position="56"/>
        <end position="89"/>
    </location>
</feature>
<evidence type="ECO:0000256" key="3">
    <source>
        <dbReference type="PROSITE-ProRule" id="PRU00339"/>
    </source>
</evidence>
<comment type="caution">
    <text evidence="5">The sequence shown here is derived from an EMBL/GenBank/DDBJ whole genome shotgun (WGS) entry which is preliminary data.</text>
</comment>
<dbReference type="Gene3D" id="1.25.40.10">
    <property type="entry name" value="Tetratricopeptide repeat domain"/>
    <property type="match status" value="3"/>
</dbReference>
<reference evidence="6" key="1">
    <citation type="journal article" date="2019" name="Int. J. Syst. Evol. Microbiol.">
        <title>The Global Catalogue of Microorganisms (GCM) 10K type strain sequencing project: providing services to taxonomists for standard genome sequencing and annotation.</title>
        <authorList>
            <consortium name="The Broad Institute Genomics Platform"/>
            <consortium name="The Broad Institute Genome Sequencing Center for Infectious Disease"/>
            <person name="Wu L."/>
            <person name="Ma J."/>
        </authorList>
    </citation>
    <scope>NUCLEOTIDE SEQUENCE [LARGE SCALE GENOMIC DNA]</scope>
    <source>
        <strain evidence="6">CGMCC 4.7466</strain>
    </source>
</reference>
<proteinExistence type="predicted"/>
<dbReference type="Pfam" id="PF13432">
    <property type="entry name" value="TPR_16"/>
    <property type="match status" value="2"/>
</dbReference>
<dbReference type="InterPro" id="IPR019734">
    <property type="entry name" value="TPR_rpt"/>
</dbReference>
<name>A0ABV9T1S8_9BACT</name>
<organism evidence="5 6">
    <name type="scientific">Negadavirga shengliensis</name>
    <dbReference type="NCBI Taxonomy" id="1389218"/>
    <lineage>
        <taxon>Bacteria</taxon>
        <taxon>Pseudomonadati</taxon>
        <taxon>Bacteroidota</taxon>
        <taxon>Cytophagia</taxon>
        <taxon>Cytophagales</taxon>
        <taxon>Cyclobacteriaceae</taxon>
        <taxon>Negadavirga</taxon>
    </lineage>
</organism>
<gene>
    <name evidence="5" type="ORF">ACFPFU_13330</name>
</gene>
<sequence>MLRRFMFVNLLVLVVWACGPSEDRLFDAGIASLENRDFQKAIDYFDRLLEKNGAHAAAWNAKGVAYFEQENWQEAIAAFDQSIIADSTNYKPFFNRGNALLENKAYKEAVMDYNMANGLAPQQVDIYYNRGLALLGLEMYEDALVDFEQALQANPNQPQVHFNKAKALLGNNDPVAAISSLTEAVNLDKRNAAAYYLLGVTEMSALGRKEEGCAHLKMALSLGYPQANEWIEEFCKE</sequence>
<dbReference type="PROSITE" id="PS50005">
    <property type="entry name" value="TPR"/>
    <property type="match status" value="2"/>
</dbReference>
<keyword evidence="2 3" id="KW-0802">TPR repeat</keyword>
<protein>
    <submittedName>
        <fullName evidence="5">Tetratricopeptide repeat protein</fullName>
    </submittedName>
</protein>
<dbReference type="PANTHER" id="PTHR44858:SF1">
    <property type="entry name" value="UDP-N-ACETYLGLUCOSAMINE--PEPTIDE N-ACETYLGLUCOSAMINYLTRANSFERASE SPINDLY-RELATED"/>
    <property type="match status" value="1"/>
</dbReference>
<dbReference type="InterPro" id="IPR011990">
    <property type="entry name" value="TPR-like_helical_dom_sf"/>
</dbReference>
<feature type="chain" id="PRO_5045613771" evidence="4">
    <location>
        <begin position="18"/>
        <end position="237"/>
    </location>
</feature>
<dbReference type="PROSITE" id="PS50293">
    <property type="entry name" value="TPR_REGION"/>
    <property type="match status" value="1"/>
</dbReference>
<dbReference type="PANTHER" id="PTHR44858">
    <property type="entry name" value="TETRATRICOPEPTIDE REPEAT PROTEIN 6"/>
    <property type="match status" value="1"/>
</dbReference>
<evidence type="ECO:0000256" key="4">
    <source>
        <dbReference type="SAM" id="SignalP"/>
    </source>
</evidence>
<evidence type="ECO:0000256" key="1">
    <source>
        <dbReference type="ARBA" id="ARBA00022737"/>
    </source>
</evidence>
<evidence type="ECO:0000313" key="6">
    <source>
        <dbReference type="Proteomes" id="UP001595818"/>
    </source>
</evidence>
<evidence type="ECO:0000256" key="2">
    <source>
        <dbReference type="ARBA" id="ARBA00022803"/>
    </source>
</evidence>
<accession>A0ABV9T1S8</accession>
<keyword evidence="4" id="KW-0732">Signal</keyword>
<dbReference type="SMART" id="SM00028">
    <property type="entry name" value="TPR"/>
    <property type="match status" value="5"/>
</dbReference>
<feature type="signal peptide" evidence="4">
    <location>
        <begin position="1"/>
        <end position="17"/>
    </location>
</feature>
<dbReference type="RefSeq" id="WP_377065256.1">
    <property type="nucleotide sequence ID" value="NZ_JBHSJJ010000007.1"/>
</dbReference>
<keyword evidence="6" id="KW-1185">Reference proteome</keyword>
<dbReference type="Proteomes" id="UP001595818">
    <property type="component" value="Unassembled WGS sequence"/>
</dbReference>
<dbReference type="InterPro" id="IPR050498">
    <property type="entry name" value="Ycf3"/>
</dbReference>
<feature type="repeat" description="TPR" evidence="3">
    <location>
        <begin position="124"/>
        <end position="157"/>
    </location>
</feature>
<keyword evidence="1" id="KW-0677">Repeat</keyword>
<dbReference type="Pfam" id="PF00515">
    <property type="entry name" value="TPR_1"/>
    <property type="match status" value="1"/>
</dbReference>
<dbReference type="EMBL" id="JBHSJJ010000007">
    <property type="protein sequence ID" value="MFC4872673.1"/>
    <property type="molecule type" value="Genomic_DNA"/>
</dbReference>